<dbReference type="PANTHER" id="PTHR23513">
    <property type="entry name" value="INTEGRAL MEMBRANE EFFLUX PROTEIN-RELATED"/>
    <property type="match status" value="1"/>
</dbReference>
<feature type="transmembrane region" description="Helical" evidence="6">
    <location>
        <begin position="115"/>
        <end position="138"/>
    </location>
</feature>
<dbReference type="CDD" id="cd06173">
    <property type="entry name" value="MFS_MefA_like"/>
    <property type="match status" value="1"/>
</dbReference>
<name>A0ABN2CVI9_9ACTN</name>
<feature type="transmembrane region" description="Helical" evidence="6">
    <location>
        <begin position="27"/>
        <end position="47"/>
    </location>
</feature>
<reference evidence="7 8" key="1">
    <citation type="journal article" date="2019" name="Int. J. Syst. Evol. Microbiol.">
        <title>The Global Catalogue of Microorganisms (GCM) 10K type strain sequencing project: providing services to taxonomists for standard genome sequencing and annotation.</title>
        <authorList>
            <consortium name="The Broad Institute Genomics Platform"/>
            <consortium name="The Broad Institute Genome Sequencing Center for Infectious Disease"/>
            <person name="Wu L."/>
            <person name="Ma J."/>
        </authorList>
    </citation>
    <scope>NUCLEOTIDE SEQUENCE [LARGE SCALE GENOMIC DNA]</scope>
    <source>
        <strain evidence="7 8">JCM 14304</strain>
    </source>
</reference>
<dbReference type="RefSeq" id="WP_344187426.1">
    <property type="nucleotide sequence ID" value="NZ_BAAAND010000001.1"/>
</dbReference>
<gene>
    <name evidence="7" type="ORF">GCM10009742_02310</name>
</gene>
<feature type="transmembrane region" description="Helical" evidence="6">
    <location>
        <begin position="233"/>
        <end position="255"/>
    </location>
</feature>
<proteinExistence type="predicted"/>
<keyword evidence="3 6" id="KW-0812">Transmembrane</keyword>
<feature type="transmembrane region" description="Helical" evidence="6">
    <location>
        <begin position="59"/>
        <end position="79"/>
    </location>
</feature>
<dbReference type="Proteomes" id="UP001500190">
    <property type="component" value="Unassembled WGS sequence"/>
</dbReference>
<feature type="transmembrane region" description="Helical" evidence="6">
    <location>
        <begin position="320"/>
        <end position="342"/>
    </location>
</feature>
<keyword evidence="2" id="KW-1003">Cell membrane</keyword>
<keyword evidence="5 6" id="KW-0472">Membrane</keyword>
<evidence type="ECO:0000256" key="4">
    <source>
        <dbReference type="ARBA" id="ARBA00022989"/>
    </source>
</evidence>
<feature type="transmembrane region" description="Helical" evidence="6">
    <location>
        <begin position="261"/>
        <end position="287"/>
    </location>
</feature>
<protein>
    <submittedName>
        <fullName evidence="7">MFS transporter</fullName>
    </submittedName>
</protein>
<dbReference type="InterPro" id="IPR011701">
    <property type="entry name" value="MFS"/>
</dbReference>
<feature type="transmembrane region" description="Helical" evidence="6">
    <location>
        <begin position="294"/>
        <end position="314"/>
    </location>
</feature>
<keyword evidence="4 6" id="KW-1133">Transmembrane helix</keyword>
<evidence type="ECO:0000256" key="6">
    <source>
        <dbReference type="SAM" id="Phobius"/>
    </source>
</evidence>
<evidence type="ECO:0000256" key="2">
    <source>
        <dbReference type="ARBA" id="ARBA00022475"/>
    </source>
</evidence>
<feature type="transmembrane region" description="Helical" evidence="6">
    <location>
        <begin position="379"/>
        <end position="401"/>
    </location>
</feature>
<keyword evidence="8" id="KW-1185">Reference proteome</keyword>
<evidence type="ECO:0000313" key="8">
    <source>
        <dbReference type="Proteomes" id="UP001500190"/>
    </source>
</evidence>
<evidence type="ECO:0000256" key="5">
    <source>
        <dbReference type="ARBA" id="ARBA00023136"/>
    </source>
</evidence>
<dbReference type="PANTHER" id="PTHR23513:SF17">
    <property type="entry name" value="MEMBRANE PROTEIN"/>
    <property type="match status" value="1"/>
</dbReference>
<feature type="transmembrane region" description="Helical" evidence="6">
    <location>
        <begin position="183"/>
        <end position="200"/>
    </location>
</feature>
<evidence type="ECO:0000313" key="7">
    <source>
        <dbReference type="EMBL" id="GAA1564670.1"/>
    </source>
</evidence>
<evidence type="ECO:0000256" key="1">
    <source>
        <dbReference type="ARBA" id="ARBA00004651"/>
    </source>
</evidence>
<accession>A0ABN2CVI9</accession>
<organism evidence="7 8">
    <name type="scientific">Kribbella karoonensis</name>
    <dbReference type="NCBI Taxonomy" id="324851"/>
    <lineage>
        <taxon>Bacteria</taxon>
        <taxon>Bacillati</taxon>
        <taxon>Actinomycetota</taxon>
        <taxon>Actinomycetes</taxon>
        <taxon>Propionibacteriales</taxon>
        <taxon>Kribbellaceae</taxon>
        <taxon>Kribbella</taxon>
    </lineage>
</organism>
<dbReference type="InterPro" id="IPR036259">
    <property type="entry name" value="MFS_trans_sf"/>
</dbReference>
<evidence type="ECO:0000256" key="3">
    <source>
        <dbReference type="ARBA" id="ARBA00022692"/>
    </source>
</evidence>
<dbReference type="Gene3D" id="1.20.1250.20">
    <property type="entry name" value="MFS general substrate transporter like domains"/>
    <property type="match status" value="1"/>
</dbReference>
<sequence>MTLRARLPSGAGPTVAYRDGNVVRWTAAYTASVSGDVVFFLTLSWAVTQLAGPAQVGAVLAVGAVPRAVLMLAGGVIADRYGPRRVVIGSDLARCLIVLGAAALMQFAIARLWMLFAVALIFGVIDALFMPAVGALAGRLTDPGQLGRVQGLRMLAVRLSNAVGPMIAAMVLTAAGVAVGLGLAGLLFSLSVGLLLAVRLNRIEPGVRKTGSPLADLKDGLKHLRGNRQLTRLVLVVGLGELCFSGPVGIGLVLLTAERHWAASVLGWTLSAFSIGGAAAGILLTALTRIRRAGVVLACCLLATAVLVGALGQVTTAGMLIAGSALLGTVSGAASAIGNALLQRNTDPRYLGRVGSVTSLSTVGLSPLLYPIAGVVAALWGTAAFFAGCALICLLATATAATKSVRTSDL</sequence>
<dbReference type="SUPFAM" id="SSF103473">
    <property type="entry name" value="MFS general substrate transporter"/>
    <property type="match status" value="1"/>
</dbReference>
<comment type="caution">
    <text evidence="7">The sequence shown here is derived from an EMBL/GenBank/DDBJ whole genome shotgun (WGS) entry which is preliminary data.</text>
</comment>
<comment type="subcellular location">
    <subcellularLocation>
        <location evidence="1">Cell membrane</location>
        <topology evidence="1">Multi-pass membrane protein</topology>
    </subcellularLocation>
</comment>
<dbReference type="EMBL" id="BAAAND010000001">
    <property type="protein sequence ID" value="GAA1564670.1"/>
    <property type="molecule type" value="Genomic_DNA"/>
</dbReference>
<feature type="transmembrane region" description="Helical" evidence="6">
    <location>
        <begin position="354"/>
        <end position="373"/>
    </location>
</feature>
<dbReference type="Pfam" id="PF07690">
    <property type="entry name" value="MFS_1"/>
    <property type="match status" value="2"/>
</dbReference>